<dbReference type="InterPro" id="IPR004000">
    <property type="entry name" value="Actin"/>
</dbReference>
<evidence type="ECO:0000256" key="7">
    <source>
        <dbReference type="ARBA" id="ARBA00022692"/>
    </source>
</evidence>
<comment type="function">
    <text evidence="2">Actins are highly conserved proteins that are involved in various types of cell motility and are ubiquitously expressed in all eukaryotic cells.</text>
</comment>
<feature type="transmembrane region" description="Helical" evidence="14">
    <location>
        <begin position="527"/>
        <end position="547"/>
    </location>
</feature>
<evidence type="ECO:0000313" key="18">
    <source>
        <dbReference type="Proteomes" id="UP000825434"/>
    </source>
</evidence>
<feature type="transmembrane region" description="Helical" evidence="14">
    <location>
        <begin position="190"/>
        <end position="211"/>
    </location>
</feature>
<feature type="chain" id="PRO_5046838216" description="Actin" evidence="15">
    <location>
        <begin position="20"/>
        <end position="1203"/>
    </location>
</feature>
<dbReference type="SUPFAM" id="SSF53067">
    <property type="entry name" value="Actin-like ATPase domain"/>
    <property type="match status" value="2"/>
</dbReference>
<dbReference type="PROSITE" id="PS00406">
    <property type="entry name" value="ACTINS_1"/>
    <property type="match status" value="1"/>
</dbReference>
<protein>
    <recommendedName>
        <fullName evidence="6">Actin</fullName>
    </recommendedName>
</protein>
<evidence type="ECO:0000256" key="12">
    <source>
        <dbReference type="RuleBase" id="RU000487"/>
    </source>
</evidence>
<feature type="signal peptide" evidence="15">
    <location>
        <begin position="1"/>
        <end position="19"/>
    </location>
</feature>
<dbReference type="Pfam" id="PF00022">
    <property type="entry name" value="Actin"/>
    <property type="match status" value="1"/>
</dbReference>
<dbReference type="PANTHER" id="PTHR11937">
    <property type="entry name" value="ACTIN"/>
    <property type="match status" value="1"/>
</dbReference>
<dbReference type="PRINTS" id="PR00190">
    <property type="entry name" value="ACTIN"/>
</dbReference>
<keyword evidence="8" id="KW-0450">Lipoyl</keyword>
<dbReference type="InterPro" id="IPR002930">
    <property type="entry name" value="GCV_H"/>
</dbReference>
<evidence type="ECO:0000256" key="6">
    <source>
        <dbReference type="ARBA" id="ARBA00019112"/>
    </source>
</evidence>
<dbReference type="SUPFAM" id="SSF51230">
    <property type="entry name" value="Single hybrid motif"/>
    <property type="match status" value="1"/>
</dbReference>
<keyword evidence="9 14" id="KW-1133">Transmembrane helix</keyword>
<keyword evidence="10 14" id="KW-0472">Membrane</keyword>
<evidence type="ECO:0000259" key="16">
    <source>
        <dbReference type="PROSITE" id="PS50968"/>
    </source>
</evidence>
<evidence type="ECO:0000256" key="4">
    <source>
        <dbReference type="ARBA" id="ARBA00008170"/>
    </source>
</evidence>
<dbReference type="InterPro" id="IPR020902">
    <property type="entry name" value="Actin/actin-like_CS"/>
</dbReference>
<dbReference type="InterPro" id="IPR044880">
    <property type="entry name" value="NCX_ion-bd_dom_sf"/>
</dbReference>
<comment type="similarity">
    <text evidence="4">Belongs to the Ca(2+):cation antiporter (CaCA) (TC 2.A.19) family.</text>
</comment>
<keyword evidence="15" id="KW-0732">Signal</keyword>
<keyword evidence="7 14" id="KW-0812">Transmembrane</keyword>
<dbReference type="InterPro" id="IPR017453">
    <property type="entry name" value="GCV_H_sub"/>
</dbReference>
<keyword evidence="18" id="KW-1185">Reference proteome</keyword>
<feature type="region of interest" description="Disordered" evidence="13">
    <location>
        <begin position="363"/>
        <end position="410"/>
    </location>
</feature>
<accession>A0ABX8I4N4</accession>
<evidence type="ECO:0000256" key="1">
    <source>
        <dbReference type="ARBA" id="ARBA00001938"/>
    </source>
</evidence>
<dbReference type="InterPro" id="IPR004837">
    <property type="entry name" value="NaCa_Exmemb"/>
</dbReference>
<comment type="catalytic activity">
    <reaction evidence="11">
        <text>ATP + H2O = ADP + phosphate + H(+)</text>
        <dbReference type="Rhea" id="RHEA:13065"/>
        <dbReference type="ChEBI" id="CHEBI:15377"/>
        <dbReference type="ChEBI" id="CHEBI:15378"/>
        <dbReference type="ChEBI" id="CHEBI:30616"/>
        <dbReference type="ChEBI" id="CHEBI:43474"/>
        <dbReference type="ChEBI" id="CHEBI:456216"/>
    </reaction>
</comment>
<dbReference type="PROSITE" id="PS00432">
    <property type="entry name" value="ACTINS_2"/>
    <property type="match status" value="1"/>
</dbReference>
<evidence type="ECO:0000256" key="3">
    <source>
        <dbReference type="ARBA" id="ARBA00004141"/>
    </source>
</evidence>
<organism evidence="17 18">
    <name type="scientific">Candidozyma haemuli</name>
    <dbReference type="NCBI Taxonomy" id="45357"/>
    <lineage>
        <taxon>Eukaryota</taxon>
        <taxon>Fungi</taxon>
        <taxon>Dikarya</taxon>
        <taxon>Ascomycota</taxon>
        <taxon>Saccharomycotina</taxon>
        <taxon>Pichiomycetes</taxon>
        <taxon>Metschnikowiaceae</taxon>
        <taxon>Candidozyma</taxon>
    </lineage>
</organism>
<dbReference type="CDD" id="cd06848">
    <property type="entry name" value="GCS_H"/>
    <property type="match status" value="1"/>
</dbReference>
<dbReference type="InterPro" id="IPR004001">
    <property type="entry name" value="Actin_CS"/>
</dbReference>
<dbReference type="Gene3D" id="1.20.1420.30">
    <property type="entry name" value="NCX, central ion-binding region"/>
    <property type="match status" value="1"/>
</dbReference>
<dbReference type="InterPro" id="IPR011053">
    <property type="entry name" value="Single_hybrid_motif"/>
</dbReference>
<evidence type="ECO:0000256" key="5">
    <source>
        <dbReference type="ARBA" id="ARBA00009249"/>
    </source>
</evidence>
<evidence type="ECO:0000256" key="11">
    <source>
        <dbReference type="ARBA" id="ARBA00049360"/>
    </source>
</evidence>
<dbReference type="Proteomes" id="UP000825434">
    <property type="component" value="Chromosome 2"/>
</dbReference>
<proteinExistence type="inferred from homology"/>
<feature type="compositionally biased region" description="Polar residues" evidence="13">
    <location>
        <begin position="386"/>
        <end position="397"/>
    </location>
</feature>
<feature type="transmembrane region" description="Helical" evidence="14">
    <location>
        <begin position="248"/>
        <end position="267"/>
    </location>
</feature>
<feature type="compositionally biased region" description="Polar residues" evidence="13">
    <location>
        <begin position="363"/>
        <end position="373"/>
    </location>
</feature>
<dbReference type="InterPro" id="IPR043129">
    <property type="entry name" value="ATPase_NBD"/>
</dbReference>
<dbReference type="NCBIfam" id="NF002270">
    <property type="entry name" value="PRK01202.1"/>
    <property type="match status" value="1"/>
</dbReference>
<dbReference type="Gene3D" id="3.30.420.40">
    <property type="match status" value="2"/>
</dbReference>
<sequence>MRARLLPSILILSACQVIGHTSSNQLPELVLEKHDTEPMIQYGVSVPTEISSTLQLAYSSKSQDSITPTLECKDIYSKPVALRCDHVRKACNTEEYNVGLLNYLSLYYCYLPGVLVISIAILALTVSFASLGITAADYLSPNLYTISKLLQLSDHLAGLTLLAIGNSAADIFGTYTALSIGSAELAISELLGATLFVLTVVIGSICLISPFKVPVFHYTRDNFFYIVVLAVIEYALETNELDVMKASILIVIYAIYVLVAVLNHSWLKVANRKRITTERIRSTFNIPASDIQGETDEITSAGLSLPGIESLEDMSDEERQMLEEVEGYFAAHPEEELDIPVPVQTGSYGLKILLKELSMHTTNITNRGPNLNSGEEGRSSEEPFQEEQNQSTTFNESASDEEAVSNETNQQYHWNSQHIKRKLLKEVIHSLVPRWNHDDTTVSKIFFIITYPAKVVLSFTTPVREKAIVYAHNTVRGSNAFTLPTTNQDLQTSLGESYDIRLDLMAFKIQFTLGITTLALMHLKPLFIILLVPPIFLGASTIAFLFLPTRCPQFEHQMTVFKAWNYTGSILGFVLSIHWISVFATEVIAILKQVALILGISDEILGVTISMGKMQHNLDSVLFSTRPVTSNESGARRTPHIKVLGDPLLIKLTLLLYRHTMIRALARQNNIFTRPAFKFSPRVALRFNSSNFRVNTQSHVWKYQEEGPKYVKFTNEHEWLAVHKDNSAFIGITTYASEALGDTTFVELPEVGVTYEVGDSIGSVESVKSASEIYAPVAGEVVAVNEDLESRPQLINEDPMGGGWIAQIKLAESADTVAAKEELLDEAAYEAKVAALVIDNGSGMCKAGFAGDDAPRAVFPSIVGRPRHQGIMVGMGQKDSYVGDEAQSKRGILTLRYPIEHGIVTNWDDMEKIWHHTFYNELRVAPEEHPVLLTEAPMNPKSNREKMTQIMFETFNVPAFYVNIQAVLSLYSSGRTTGIVLDSGDGVTHVVPIYAGFSLPHGILRLDLAGRDLTDYLMKILSERGYTFSTTAEREIVRDIKEKLCYVALDFEQEMHTSSQSSAIEKSYELPDGQVITIGNERFRAAEALFRPSDLALEAAGIDQTTYNSIIKCDVDVRKELYGNIVMSGGTTLFPGIAERMQKEITALAPSSMKVKIIAPPERKYSVWIGGSILASLSTFQQMWISKQEYDESGPSIVHHKCF</sequence>
<dbReference type="NCBIfam" id="TIGR00527">
    <property type="entry name" value="gcvH"/>
    <property type="match status" value="1"/>
</dbReference>
<comment type="similarity">
    <text evidence="12">Belongs to the actin family.</text>
</comment>
<dbReference type="Gene3D" id="3.90.640.10">
    <property type="entry name" value="Actin, Chain A, domain 4"/>
    <property type="match status" value="1"/>
</dbReference>
<gene>
    <name evidence="17" type="ORF">CA3LBN_001830</name>
</gene>
<feature type="transmembrane region" description="Helical" evidence="14">
    <location>
        <begin position="110"/>
        <end position="135"/>
    </location>
</feature>
<dbReference type="Pfam" id="PF01699">
    <property type="entry name" value="Na_Ca_ex"/>
    <property type="match status" value="1"/>
</dbReference>
<evidence type="ECO:0000256" key="10">
    <source>
        <dbReference type="ARBA" id="ARBA00023136"/>
    </source>
</evidence>
<feature type="transmembrane region" description="Helical" evidence="14">
    <location>
        <begin position="502"/>
        <end position="521"/>
    </location>
</feature>
<evidence type="ECO:0000256" key="14">
    <source>
        <dbReference type="SAM" id="Phobius"/>
    </source>
</evidence>
<dbReference type="SMART" id="SM00268">
    <property type="entry name" value="ACTIN"/>
    <property type="match status" value="1"/>
</dbReference>
<name>A0ABX8I4N4_9ASCO</name>
<comment type="subcellular location">
    <subcellularLocation>
        <location evidence="3">Membrane</location>
        <topology evidence="3">Multi-pass membrane protein</topology>
    </subcellularLocation>
</comment>
<evidence type="ECO:0000313" key="17">
    <source>
        <dbReference type="EMBL" id="QWU87565.1"/>
    </source>
</evidence>
<dbReference type="EMBL" id="CP076662">
    <property type="protein sequence ID" value="QWU87565.1"/>
    <property type="molecule type" value="Genomic_DNA"/>
</dbReference>
<feature type="domain" description="Lipoyl-binding" evidence="16">
    <location>
        <begin position="727"/>
        <end position="809"/>
    </location>
</feature>
<dbReference type="PROSITE" id="PS51257">
    <property type="entry name" value="PROKAR_LIPOPROTEIN"/>
    <property type="match status" value="1"/>
</dbReference>
<dbReference type="InterPro" id="IPR033753">
    <property type="entry name" value="GCV_H/Fam206"/>
</dbReference>
<evidence type="ECO:0000256" key="13">
    <source>
        <dbReference type="SAM" id="MobiDB-lite"/>
    </source>
</evidence>
<evidence type="ECO:0000256" key="8">
    <source>
        <dbReference type="ARBA" id="ARBA00022823"/>
    </source>
</evidence>
<dbReference type="PROSITE" id="PS50968">
    <property type="entry name" value="BIOTINYL_LIPOYL"/>
    <property type="match status" value="1"/>
</dbReference>
<evidence type="ECO:0000256" key="2">
    <source>
        <dbReference type="ARBA" id="ARBA00003520"/>
    </source>
</evidence>
<dbReference type="InterPro" id="IPR000089">
    <property type="entry name" value="Biotin_lipoyl"/>
</dbReference>
<dbReference type="PROSITE" id="PS01132">
    <property type="entry name" value="ACTINS_ACT_LIKE"/>
    <property type="match status" value="1"/>
</dbReference>
<comment type="cofactor">
    <cofactor evidence="1">
        <name>(R)-lipoate</name>
        <dbReference type="ChEBI" id="CHEBI:83088"/>
    </cofactor>
</comment>
<comment type="similarity">
    <text evidence="5">Belongs to the GcvH family.</text>
</comment>
<reference evidence="17 18" key="1">
    <citation type="submission" date="2021-06" db="EMBL/GenBank/DDBJ databases">
        <title>Candida outbreak in Lebanon.</title>
        <authorList>
            <person name="Finianos M."/>
        </authorList>
    </citation>
    <scope>NUCLEOTIDE SEQUENCE [LARGE SCALE GENOMIC DNA]</scope>
    <source>
        <strain evidence="17">CA3LBN</strain>
    </source>
</reference>
<feature type="transmembrane region" description="Helical" evidence="14">
    <location>
        <begin position="568"/>
        <end position="591"/>
    </location>
</feature>
<evidence type="ECO:0000256" key="9">
    <source>
        <dbReference type="ARBA" id="ARBA00022989"/>
    </source>
</evidence>
<dbReference type="Gene3D" id="2.40.50.100">
    <property type="match status" value="1"/>
</dbReference>
<evidence type="ECO:0000256" key="15">
    <source>
        <dbReference type="SAM" id="SignalP"/>
    </source>
</evidence>
<dbReference type="CDD" id="cd10224">
    <property type="entry name" value="ASKHA_NBD_actin"/>
    <property type="match status" value="1"/>
</dbReference>
<dbReference type="HAMAP" id="MF_00272">
    <property type="entry name" value="GcvH"/>
    <property type="match status" value="1"/>
</dbReference>
<feature type="transmembrane region" description="Helical" evidence="14">
    <location>
        <begin position="156"/>
        <end position="178"/>
    </location>
</feature>